<proteinExistence type="predicted"/>
<protein>
    <submittedName>
        <fullName evidence="1">Uncharacterized protein</fullName>
    </submittedName>
</protein>
<reference evidence="2" key="1">
    <citation type="submission" date="2016-03" db="EMBL/GenBank/DDBJ databases">
        <title>Draft genome sequence of Paenibacillus glacialis DSM 22343.</title>
        <authorList>
            <person name="Shin S.-K."/>
            <person name="Yi H."/>
        </authorList>
    </citation>
    <scope>NUCLEOTIDE SEQUENCE [LARGE SCALE GENOMIC DNA]</scope>
    <source>
        <strain evidence="2">CCUG 60099</strain>
    </source>
</reference>
<gene>
    <name evidence="1" type="ORF">FLP_13530</name>
</gene>
<accession>A0ABX2XIB4</accession>
<name>A0ABX2XIB4_9FLAO</name>
<evidence type="ECO:0000313" key="1">
    <source>
        <dbReference type="EMBL" id="OCB73694.1"/>
    </source>
</evidence>
<comment type="caution">
    <text evidence="1">The sequence shown here is derived from an EMBL/GenBank/DDBJ whole genome shotgun (WGS) entry which is preliminary data.</text>
</comment>
<keyword evidence="2" id="KW-1185">Reference proteome</keyword>
<organism evidence="1 2">
    <name type="scientific">Flavobacterium piscis</name>
    <dbReference type="NCBI Taxonomy" id="1114874"/>
    <lineage>
        <taxon>Bacteria</taxon>
        <taxon>Pseudomonadati</taxon>
        <taxon>Bacteroidota</taxon>
        <taxon>Flavobacteriia</taxon>
        <taxon>Flavobacteriales</taxon>
        <taxon>Flavobacteriaceae</taxon>
        <taxon>Flavobacterium</taxon>
    </lineage>
</organism>
<dbReference type="EMBL" id="LVEN01000027">
    <property type="protein sequence ID" value="OCB73694.1"/>
    <property type="molecule type" value="Genomic_DNA"/>
</dbReference>
<sequence>MSLILQVEIWTDVNLRDHVLIFKDRLFFKINILIKMAVILEKTKILVYDKSGVFLRYFTKGISDCDFIAFSGTEGADFSLYDYNLILFVADNEINLNEFFKLLNSRVQILFASSLKNNPEDIEELKSWFDIKFININGTKKEVILQLRFHLNQYSKKRLDAQVYI</sequence>
<evidence type="ECO:0000313" key="2">
    <source>
        <dbReference type="Proteomes" id="UP000093343"/>
    </source>
</evidence>
<dbReference type="Proteomes" id="UP000093343">
    <property type="component" value="Unassembled WGS sequence"/>
</dbReference>